<evidence type="ECO:0000313" key="3">
    <source>
        <dbReference type="Proteomes" id="UP000030201"/>
    </source>
</evidence>
<dbReference type="GeneID" id="26629278"/>
<dbReference type="Proteomes" id="UP000030201">
    <property type="component" value="Segment"/>
</dbReference>
<dbReference type="RefSeq" id="YP_009202305.1">
    <property type="nucleotide sequence ID" value="NC_028842.1"/>
</dbReference>
<dbReference type="EMBL" id="KM652553">
    <property type="protein sequence ID" value="AIW02417.1"/>
    <property type="molecule type" value="Genomic_DNA"/>
</dbReference>
<organism evidence="2 3">
    <name type="scientific">Mycobacterium phage CaptainTrips</name>
    <dbReference type="NCBI Taxonomy" id="1556289"/>
    <lineage>
        <taxon>Viruses</taxon>
        <taxon>Duplodnaviria</taxon>
        <taxon>Heunggongvirae</taxon>
        <taxon>Uroviricota</taxon>
        <taxon>Caudoviricetes</taxon>
        <taxon>Gracegardnervirinae</taxon>
        <taxon>Cheoctovirus</taxon>
        <taxon>Cheoctovirus captaintrips</taxon>
    </lineage>
</organism>
<accession>A0A0A0RQ66</accession>
<feature type="region of interest" description="Disordered" evidence="1">
    <location>
        <begin position="90"/>
        <end position="116"/>
    </location>
</feature>
<dbReference type="OrthoDB" id="22469at10239"/>
<evidence type="ECO:0000256" key="1">
    <source>
        <dbReference type="SAM" id="MobiDB-lite"/>
    </source>
</evidence>
<sequence>MKVWNGSAFVDPTAFKVWNGTAFVNPELYTWNGTSFDKVWPSLSPARPGVRGPRRQALRKMAEITRAVQVRAAAEAAGFRTLIARLPGAEEVTPRSVPEGSGAVPGPTGPAPPTKPAVTQALEEAVAVATTAGPQPPVTAVTEVNTAEAVAEVAVIGLMLVATAERAVTDTS</sequence>
<name>A0A0A0RQ66_9CAUD</name>
<evidence type="ECO:0000313" key="2">
    <source>
        <dbReference type="EMBL" id="AIW02417.1"/>
    </source>
</evidence>
<proteinExistence type="predicted"/>
<gene>
    <name evidence="2" type="primary">25</name>
    <name evidence="2" type="ORF">PBI_CAPTAINTRIPS_25</name>
</gene>
<protein>
    <submittedName>
        <fullName evidence="2">Uncharacterized protein</fullName>
    </submittedName>
</protein>
<reference evidence="2 3" key="1">
    <citation type="submission" date="2014-09" db="EMBL/GenBank/DDBJ databases">
        <authorList>
            <person name="Powell E.R."/>
            <person name="Ardrey L.M."/>
            <person name="Brewer L.W."/>
            <person name="Cochran D.E."/>
            <person name="Debro L.H."/>
            <person name="Murdock C.A."/>
            <person name="Reynolds S.V."/>
            <person name="Bradley K.W."/>
            <person name="Barker L.P."/>
            <person name="Asai D.J."/>
            <person name="Bowman C.A."/>
            <person name="Russell D.A."/>
            <person name="Pope W.H."/>
            <person name="Jacobs-Sera D."/>
            <person name="Hendrix R.W."/>
            <person name="Hatfull G.F."/>
        </authorList>
    </citation>
    <scope>NUCLEOTIDE SEQUENCE [LARGE SCALE GENOMIC DNA]</scope>
</reference>
<dbReference type="KEGG" id="vg:26629278"/>
<keyword evidence="3" id="KW-1185">Reference proteome</keyword>